<dbReference type="RefSeq" id="WP_128626760.1">
    <property type="nucleotide sequence ID" value="NZ_RKST01000008.1"/>
</dbReference>
<dbReference type="SUPFAM" id="SSF47413">
    <property type="entry name" value="lambda repressor-like DNA-binding domains"/>
    <property type="match status" value="1"/>
</dbReference>
<feature type="domain" description="HTH cro/C1-type" evidence="2">
    <location>
        <begin position="18"/>
        <end position="58"/>
    </location>
</feature>
<organism evidence="3 4">
    <name type="scientific">Borborobacter arsenicus</name>
    <dbReference type="NCBI Taxonomy" id="1851146"/>
    <lineage>
        <taxon>Bacteria</taxon>
        <taxon>Pseudomonadati</taxon>
        <taxon>Pseudomonadota</taxon>
        <taxon>Alphaproteobacteria</taxon>
        <taxon>Hyphomicrobiales</taxon>
        <taxon>Phyllobacteriaceae</taxon>
        <taxon>Borborobacter</taxon>
    </lineage>
</organism>
<dbReference type="PROSITE" id="PS50943">
    <property type="entry name" value="HTH_CROC1"/>
    <property type="match status" value="1"/>
</dbReference>
<dbReference type="OrthoDB" id="8117329at2"/>
<gene>
    <name evidence="3" type="ORF">EET67_09730</name>
</gene>
<dbReference type="Pfam" id="PF01381">
    <property type="entry name" value="HTH_3"/>
    <property type="match status" value="1"/>
</dbReference>
<dbReference type="InterPro" id="IPR001387">
    <property type="entry name" value="Cro/C1-type_HTH"/>
</dbReference>
<evidence type="ECO:0000313" key="4">
    <source>
        <dbReference type="Proteomes" id="UP000281647"/>
    </source>
</evidence>
<evidence type="ECO:0000313" key="3">
    <source>
        <dbReference type="EMBL" id="RUM97889.1"/>
    </source>
</evidence>
<name>A0A432V6W5_9HYPH</name>
<keyword evidence="4" id="KW-1185">Reference proteome</keyword>
<dbReference type="SMART" id="SM00530">
    <property type="entry name" value="HTH_XRE"/>
    <property type="match status" value="1"/>
</dbReference>
<dbReference type="CDD" id="cd00093">
    <property type="entry name" value="HTH_XRE"/>
    <property type="match status" value="1"/>
</dbReference>
<sequence length="95" mass="9674">MTKLAEHLSSTNTTDAVLAAKVGCDRSMITKIKAGKATPSLRLAAAISRETGLPIEALIPASDPCEPAAAIRAGQDIHPGESSSAPIPNVVEAAE</sequence>
<dbReference type="Proteomes" id="UP000281647">
    <property type="component" value="Unassembled WGS sequence"/>
</dbReference>
<dbReference type="GO" id="GO:0003677">
    <property type="term" value="F:DNA binding"/>
    <property type="evidence" value="ECO:0007669"/>
    <property type="project" value="InterPro"/>
</dbReference>
<comment type="caution">
    <text evidence="3">The sequence shown here is derived from an EMBL/GenBank/DDBJ whole genome shotgun (WGS) entry which is preliminary data.</text>
</comment>
<feature type="region of interest" description="Disordered" evidence="1">
    <location>
        <begin position="76"/>
        <end position="95"/>
    </location>
</feature>
<proteinExistence type="predicted"/>
<evidence type="ECO:0000259" key="2">
    <source>
        <dbReference type="PROSITE" id="PS50943"/>
    </source>
</evidence>
<dbReference type="EMBL" id="RKST01000008">
    <property type="protein sequence ID" value="RUM97889.1"/>
    <property type="molecule type" value="Genomic_DNA"/>
</dbReference>
<dbReference type="InterPro" id="IPR010982">
    <property type="entry name" value="Lambda_DNA-bd_dom_sf"/>
</dbReference>
<evidence type="ECO:0000256" key="1">
    <source>
        <dbReference type="SAM" id="MobiDB-lite"/>
    </source>
</evidence>
<reference evidence="3 4" key="1">
    <citation type="submission" date="2018-11" db="EMBL/GenBank/DDBJ databases">
        <title>Pseudaminobacter arsenicus sp. nov., an arsenic-resistant bacterium isolated from arsenic-rich aquifers.</title>
        <authorList>
            <person name="Mu Y."/>
        </authorList>
    </citation>
    <scope>NUCLEOTIDE SEQUENCE [LARGE SCALE GENOMIC DNA]</scope>
    <source>
        <strain evidence="3 4">CB3</strain>
    </source>
</reference>
<protein>
    <submittedName>
        <fullName evidence="3">XRE family transcriptional regulator</fullName>
    </submittedName>
</protein>
<dbReference type="AlphaFoldDB" id="A0A432V6W5"/>
<dbReference type="Gene3D" id="1.10.260.40">
    <property type="entry name" value="lambda repressor-like DNA-binding domains"/>
    <property type="match status" value="1"/>
</dbReference>
<accession>A0A432V6W5</accession>